<dbReference type="EMBL" id="JBFBVU010000026">
    <property type="protein sequence ID" value="MEV8468323.1"/>
    <property type="molecule type" value="Genomic_DNA"/>
</dbReference>
<name>A0ABV3L9Z3_9RHOB</name>
<proteinExistence type="predicted"/>
<dbReference type="RefSeq" id="WP_366194275.1">
    <property type="nucleotide sequence ID" value="NZ_JBFBVU010000026.1"/>
</dbReference>
<reference evidence="1 2" key="1">
    <citation type="submission" date="2024-07" db="EMBL/GenBank/DDBJ databases">
        <authorList>
            <person name="Kang M."/>
        </authorList>
    </citation>
    <scope>NUCLEOTIDE SEQUENCE [LARGE SCALE GENOMIC DNA]</scope>
    <source>
        <strain evidence="1 2">DFM31</strain>
    </source>
</reference>
<comment type="caution">
    <text evidence="1">The sequence shown here is derived from an EMBL/GenBank/DDBJ whole genome shotgun (WGS) entry which is preliminary data.</text>
</comment>
<accession>A0ABV3L9Z3</accession>
<protein>
    <submittedName>
        <fullName evidence="1">Uncharacterized protein</fullName>
    </submittedName>
</protein>
<keyword evidence="2" id="KW-1185">Reference proteome</keyword>
<sequence length="90" mass="9682">MTLPSRPLVISAPEPRTLDLIFTPESKARLFAGYDVHETTARAIAALPDATLAACRYLVGQPALSAGVLARMTSLRCIFNVEGNLLNNMP</sequence>
<evidence type="ECO:0000313" key="2">
    <source>
        <dbReference type="Proteomes" id="UP001553161"/>
    </source>
</evidence>
<dbReference type="Proteomes" id="UP001553161">
    <property type="component" value="Unassembled WGS sequence"/>
</dbReference>
<organism evidence="1 2">
    <name type="scientific">Meridianimarinicoccus marinus</name>
    <dbReference type="NCBI Taxonomy" id="3231483"/>
    <lineage>
        <taxon>Bacteria</taxon>
        <taxon>Pseudomonadati</taxon>
        <taxon>Pseudomonadota</taxon>
        <taxon>Alphaproteobacteria</taxon>
        <taxon>Rhodobacterales</taxon>
        <taxon>Paracoccaceae</taxon>
        <taxon>Meridianimarinicoccus</taxon>
    </lineage>
</organism>
<gene>
    <name evidence="1" type="ORF">AB0T83_16220</name>
</gene>
<evidence type="ECO:0000313" key="1">
    <source>
        <dbReference type="EMBL" id="MEV8468323.1"/>
    </source>
</evidence>
<dbReference type="Gene3D" id="3.40.50.720">
    <property type="entry name" value="NAD(P)-binding Rossmann-like Domain"/>
    <property type="match status" value="1"/>
</dbReference>